<evidence type="ECO:0000256" key="1">
    <source>
        <dbReference type="ARBA" id="ARBA00004127"/>
    </source>
</evidence>
<dbReference type="InterPro" id="IPR020846">
    <property type="entry name" value="MFS_dom"/>
</dbReference>
<evidence type="ECO:0000256" key="5">
    <source>
        <dbReference type="ARBA" id="ARBA00023136"/>
    </source>
</evidence>
<accession>A0A849SU89</accession>
<dbReference type="InterPro" id="IPR036259">
    <property type="entry name" value="MFS_trans_sf"/>
</dbReference>
<feature type="transmembrane region" description="Helical" evidence="6">
    <location>
        <begin position="227"/>
        <end position="249"/>
    </location>
</feature>
<evidence type="ECO:0000256" key="6">
    <source>
        <dbReference type="SAM" id="Phobius"/>
    </source>
</evidence>
<feature type="transmembrane region" description="Helical" evidence="6">
    <location>
        <begin position="261"/>
        <end position="280"/>
    </location>
</feature>
<dbReference type="Gene3D" id="1.20.1250.20">
    <property type="entry name" value="MFS general substrate transporter like domains"/>
    <property type="match status" value="1"/>
</dbReference>
<dbReference type="EMBL" id="JABFRW010000213">
    <property type="protein sequence ID" value="NOT35695.1"/>
    <property type="molecule type" value="Genomic_DNA"/>
</dbReference>
<feature type="transmembrane region" description="Helical" evidence="6">
    <location>
        <begin position="140"/>
        <end position="159"/>
    </location>
</feature>
<dbReference type="InterPro" id="IPR024671">
    <property type="entry name" value="Atg22-like"/>
</dbReference>
<evidence type="ECO:0000256" key="2">
    <source>
        <dbReference type="ARBA" id="ARBA00022448"/>
    </source>
</evidence>
<evidence type="ECO:0000313" key="8">
    <source>
        <dbReference type="EMBL" id="NOT35695.1"/>
    </source>
</evidence>
<organism evidence="8 9">
    <name type="scientific">Eiseniibacteriota bacterium</name>
    <dbReference type="NCBI Taxonomy" id="2212470"/>
    <lineage>
        <taxon>Bacteria</taxon>
        <taxon>Candidatus Eiseniibacteriota</taxon>
    </lineage>
</organism>
<dbReference type="AlphaFoldDB" id="A0A849SU89"/>
<keyword evidence="3 6" id="KW-0812">Transmembrane</keyword>
<keyword evidence="4 6" id="KW-1133">Transmembrane helix</keyword>
<comment type="subcellular location">
    <subcellularLocation>
        <location evidence="1">Endomembrane system</location>
        <topology evidence="1">Multi-pass membrane protein</topology>
    </subcellularLocation>
</comment>
<evidence type="ECO:0000256" key="3">
    <source>
        <dbReference type="ARBA" id="ARBA00022692"/>
    </source>
</evidence>
<feature type="domain" description="Major facilitator superfamily (MFS) profile" evidence="7">
    <location>
        <begin position="1"/>
        <end position="405"/>
    </location>
</feature>
<dbReference type="Pfam" id="PF11700">
    <property type="entry name" value="ATG22"/>
    <property type="match status" value="1"/>
</dbReference>
<dbReference type="InterPro" id="IPR050495">
    <property type="entry name" value="ATG22/LtaA_families"/>
</dbReference>
<feature type="transmembrane region" description="Helical" evidence="6">
    <location>
        <begin position="44"/>
        <end position="63"/>
    </location>
</feature>
<feature type="transmembrane region" description="Helical" evidence="6">
    <location>
        <begin position="171"/>
        <end position="192"/>
    </location>
</feature>
<dbReference type="Proteomes" id="UP000580839">
    <property type="component" value="Unassembled WGS sequence"/>
</dbReference>
<feature type="transmembrane region" description="Helical" evidence="6">
    <location>
        <begin position="75"/>
        <end position="94"/>
    </location>
</feature>
<dbReference type="SUPFAM" id="SSF103473">
    <property type="entry name" value="MFS general substrate transporter"/>
    <property type="match status" value="1"/>
</dbReference>
<proteinExistence type="predicted"/>
<keyword evidence="2" id="KW-0813">Transport</keyword>
<comment type="caution">
    <text evidence="8">The sequence shown here is derived from an EMBL/GenBank/DDBJ whole genome shotgun (WGS) entry which is preliminary data.</text>
</comment>
<feature type="transmembrane region" description="Helical" evidence="6">
    <location>
        <begin position="292"/>
        <end position="310"/>
    </location>
</feature>
<dbReference type="PANTHER" id="PTHR23519:SF1">
    <property type="entry name" value="AUTOPHAGY-RELATED PROTEIN 22"/>
    <property type="match status" value="1"/>
</dbReference>
<sequence>MRAWCLYDWANSAFATSVVAAILPVYFAGIASRTMAPHQATARWAFASAAAMLLSGVLAPTLGAWADRGARRKPLLAACVAVGALGTLALAFAPANDWRVILLCFGVAFIAFAVGNGLYDALLPAVAEPDEMHRVSSRGFALGYLGGGILLAVHLAMILKPEWFHLPDAATATRIALASVAAWWVGFSLPLFRHVREPLREAVAGPQRAPISQVFHTLMSLRKRPDLWRFLLAFWLYSDGIGTVVKMATVYGSEVGIGRSHLIGSLLLVQLVAAPASLAFGRLVKPIGPQRAVVIGLAGYVLITICGFIMTRPIHFWMIAVLVALFQGGTQALSRSMFVTLIPRRQTAELFGFYSVSEKLAGVVGPLLFGTVASLSGGGRYAVLTLMPMFIAGAFLLMSVNLERGAAQARADEA</sequence>
<feature type="transmembrane region" description="Helical" evidence="6">
    <location>
        <begin position="316"/>
        <end position="338"/>
    </location>
</feature>
<dbReference type="GO" id="GO:0022857">
    <property type="term" value="F:transmembrane transporter activity"/>
    <property type="evidence" value="ECO:0007669"/>
    <property type="project" value="InterPro"/>
</dbReference>
<keyword evidence="5 6" id="KW-0472">Membrane</keyword>
<feature type="transmembrane region" description="Helical" evidence="6">
    <location>
        <begin position="100"/>
        <end position="119"/>
    </location>
</feature>
<dbReference type="PROSITE" id="PS50850">
    <property type="entry name" value="MFS"/>
    <property type="match status" value="1"/>
</dbReference>
<reference evidence="8 9" key="1">
    <citation type="submission" date="2020-04" db="EMBL/GenBank/DDBJ databases">
        <title>Metagenomic profiling of ammonia- and methane-oxidizing microorganisms in a Dutch drinking water treatment plant.</title>
        <authorList>
            <person name="Poghosyan L."/>
            <person name="Leucker S."/>
        </authorList>
    </citation>
    <scope>NUCLEOTIDE SEQUENCE [LARGE SCALE GENOMIC DNA]</scope>
    <source>
        <strain evidence="8">S-RSF-IL-03</strain>
    </source>
</reference>
<feature type="transmembrane region" description="Helical" evidence="6">
    <location>
        <begin position="12"/>
        <end position="32"/>
    </location>
</feature>
<gene>
    <name evidence="8" type="ORF">HOP12_16260</name>
</gene>
<feature type="transmembrane region" description="Helical" evidence="6">
    <location>
        <begin position="381"/>
        <end position="400"/>
    </location>
</feature>
<feature type="transmembrane region" description="Helical" evidence="6">
    <location>
        <begin position="350"/>
        <end position="369"/>
    </location>
</feature>
<evidence type="ECO:0000259" key="7">
    <source>
        <dbReference type="PROSITE" id="PS50850"/>
    </source>
</evidence>
<name>A0A849SU89_UNCEI</name>
<dbReference type="GO" id="GO:0012505">
    <property type="term" value="C:endomembrane system"/>
    <property type="evidence" value="ECO:0007669"/>
    <property type="project" value="UniProtKB-SubCell"/>
</dbReference>
<dbReference type="PANTHER" id="PTHR23519">
    <property type="entry name" value="AUTOPHAGY-RELATED PROTEIN 22"/>
    <property type="match status" value="1"/>
</dbReference>
<protein>
    <submittedName>
        <fullName evidence="8">MFS transporter</fullName>
    </submittedName>
</protein>
<evidence type="ECO:0000313" key="9">
    <source>
        <dbReference type="Proteomes" id="UP000580839"/>
    </source>
</evidence>
<evidence type="ECO:0000256" key="4">
    <source>
        <dbReference type="ARBA" id="ARBA00022989"/>
    </source>
</evidence>